<evidence type="ECO:0000256" key="1">
    <source>
        <dbReference type="ARBA" id="ARBA00004442"/>
    </source>
</evidence>
<dbReference type="Gene3D" id="3.55.50.30">
    <property type="match status" value="1"/>
</dbReference>
<evidence type="ECO:0000313" key="8">
    <source>
        <dbReference type="Proteomes" id="UP001187221"/>
    </source>
</evidence>
<dbReference type="InterPro" id="IPR011662">
    <property type="entry name" value="Secretin/TonB_short_N"/>
</dbReference>
<reference evidence="7 8" key="1">
    <citation type="submission" date="2023-06" db="EMBL/GenBank/DDBJ databases">
        <title>Draft genome sequence of Novosphingobium sp. strain IK01.</title>
        <authorList>
            <person name="Hatamoto M."/>
            <person name="Ikarashi T."/>
            <person name="Yamaguchi T."/>
        </authorList>
    </citation>
    <scope>NUCLEOTIDE SEQUENCE [LARGE SCALE GENOMIC DNA]</scope>
    <source>
        <strain evidence="7 8">IK01</strain>
    </source>
</reference>
<dbReference type="InterPro" id="IPR037066">
    <property type="entry name" value="Plug_dom_sf"/>
</dbReference>
<name>A0ABQ6PBB8_9SPHN</name>
<dbReference type="SMART" id="SM00965">
    <property type="entry name" value="STN"/>
    <property type="match status" value="1"/>
</dbReference>
<dbReference type="Pfam" id="PF14905">
    <property type="entry name" value="OMP_b-brl_3"/>
    <property type="match status" value="1"/>
</dbReference>
<feature type="chain" id="PRO_5047207009" description="Secretin/TonB short N-terminal domain-containing protein" evidence="5">
    <location>
        <begin position="26"/>
        <end position="959"/>
    </location>
</feature>
<dbReference type="Pfam" id="PF07715">
    <property type="entry name" value="Plug"/>
    <property type="match status" value="1"/>
</dbReference>
<keyword evidence="2" id="KW-0813">Transport</keyword>
<evidence type="ECO:0000313" key="7">
    <source>
        <dbReference type="EMBL" id="GMM62544.1"/>
    </source>
</evidence>
<keyword evidence="5" id="KW-0732">Signal</keyword>
<keyword evidence="3" id="KW-0472">Membrane</keyword>
<dbReference type="Gene3D" id="2.40.170.20">
    <property type="entry name" value="TonB-dependent receptor, beta-barrel domain"/>
    <property type="match status" value="1"/>
</dbReference>
<gene>
    <name evidence="7" type="ORF">NUTIK01_33210</name>
</gene>
<comment type="caution">
    <text evidence="7">The sequence shown here is derived from an EMBL/GenBank/DDBJ whole genome shotgun (WGS) entry which is preliminary data.</text>
</comment>
<dbReference type="InterPro" id="IPR041700">
    <property type="entry name" value="OMP_b-brl_3"/>
</dbReference>
<keyword evidence="4" id="KW-0998">Cell outer membrane</keyword>
<protein>
    <recommendedName>
        <fullName evidence="6">Secretin/TonB short N-terminal domain-containing protein</fullName>
    </recommendedName>
</protein>
<dbReference type="NCBIfam" id="TIGR01782">
    <property type="entry name" value="TonB-Xanth-Caul"/>
    <property type="match status" value="1"/>
</dbReference>
<dbReference type="InterPro" id="IPR012910">
    <property type="entry name" value="Plug_dom"/>
</dbReference>
<comment type="subcellular location">
    <subcellularLocation>
        <location evidence="1">Cell outer membrane</location>
    </subcellularLocation>
</comment>
<dbReference type="Proteomes" id="UP001187221">
    <property type="component" value="Unassembled WGS sequence"/>
</dbReference>
<accession>A0ABQ6PBB8</accession>
<dbReference type="PANTHER" id="PTHR40980">
    <property type="entry name" value="PLUG DOMAIN-CONTAINING PROTEIN"/>
    <property type="match status" value="1"/>
</dbReference>
<evidence type="ECO:0000256" key="4">
    <source>
        <dbReference type="ARBA" id="ARBA00023237"/>
    </source>
</evidence>
<dbReference type="EMBL" id="BTFW01000003">
    <property type="protein sequence ID" value="GMM62544.1"/>
    <property type="molecule type" value="Genomic_DNA"/>
</dbReference>
<dbReference type="SUPFAM" id="SSF56935">
    <property type="entry name" value="Porins"/>
    <property type="match status" value="1"/>
</dbReference>
<keyword evidence="8" id="KW-1185">Reference proteome</keyword>
<feature type="domain" description="Secretin/TonB short N-terminal" evidence="6">
    <location>
        <begin position="56"/>
        <end position="107"/>
    </location>
</feature>
<dbReference type="InterPro" id="IPR036942">
    <property type="entry name" value="Beta-barrel_TonB_sf"/>
</dbReference>
<feature type="signal peptide" evidence="5">
    <location>
        <begin position="1"/>
        <end position="25"/>
    </location>
</feature>
<evidence type="ECO:0000256" key="3">
    <source>
        <dbReference type="ARBA" id="ARBA00023136"/>
    </source>
</evidence>
<dbReference type="InterPro" id="IPR010104">
    <property type="entry name" value="TonB_rcpt_bac"/>
</dbReference>
<evidence type="ECO:0000256" key="2">
    <source>
        <dbReference type="ARBA" id="ARBA00022448"/>
    </source>
</evidence>
<proteinExistence type="predicted"/>
<evidence type="ECO:0000256" key="5">
    <source>
        <dbReference type="SAM" id="SignalP"/>
    </source>
</evidence>
<organism evidence="7 8">
    <name type="scientific">Novosphingobium pituita</name>
    <dbReference type="NCBI Taxonomy" id="3056842"/>
    <lineage>
        <taxon>Bacteria</taxon>
        <taxon>Pseudomonadati</taxon>
        <taxon>Pseudomonadota</taxon>
        <taxon>Alphaproteobacteria</taxon>
        <taxon>Sphingomonadales</taxon>
        <taxon>Sphingomonadaceae</taxon>
        <taxon>Novosphingobium</taxon>
    </lineage>
</organism>
<dbReference type="Gene3D" id="2.170.130.10">
    <property type="entry name" value="TonB-dependent receptor, plug domain"/>
    <property type="match status" value="1"/>
</dbReference>
<sequence>MFSVSRTSKGAWGVGLVALAGAAFAPVVAQARTASLDVPAQPAAAGIQAFARQAGVQILVGKGLTRGKRTNAVKGTLDIGAALGRLLYGTGLEVVATSGTVITLGQRDRSSQAGAVQATHPRDMILVEARRVPVRMTRRSTAVVDAVRYDDVSTLAGSDGSVVEQLVTLPGVTGIEEGDTPRFISIRGIAANLNATTIDGLSIASIGSDGDGSRQVNLQLLPSNMSAGNEVYKSFTPELPGDAIGGVVNIATRSAFDHDGLYKVLDLNGIYSTYRGPAPINAITGAGTHWGQGIKGVVSDRFGPGGQFGIVLSGEYQKRIRNSSKYWQGTKYFFSDAGKKLTGPDDPNWNGLVVPYDQQYSSYTNTLRSYGGSAKLEWQAPDNSLYASIMGFGRRRYEDSTMNKQDYYTKSSISGQTGDGGRQQLNSIYTRYRHDNWNRGLYGVIGDLAWTSGKGILEIRGGFNKALYDNHQHSIVARAYPKSAYITYATNGGIGDLPYVTSLSDASALDPKKTAYSLSTAYDMSRVAREDMGNARLDYTWNAQENDRGMGFAVGVEWRNLILRRNLDETEYKTGMNMKDYLFTPEYTALGALGPMPWIDYHFVDTMPTLAVDKTSSAYDSLISDYRYRETTITPYASLHYRTNSFALVWGLRFDHTRFAADTPDVSGGTITGMARNNGGYDFMLPSLSAEYKLARRTILSGSISRTIGRPTPGDVAQARSVSCGEADDGSTGCTISQGNPKLKPRRATNLDLTFTQGFHGDKGLIGVSVFAKWIADDIYDLTSYTTLEDTTYKVSQPLNASGSRIYGIEARAENKGIRLAGQKFDLFANMTWMQGHMDARSDTGTRSIGHMLYQPEYLANAGVTWHTPFLRSAFTARYNYRGKYLESVGASPWLDEGRAGYGTLDLSLTQKVTSFATLKYEIYNVLGAKPKWLIGERLQYATEVDNYGRSVFVHLIIR</sequence>
<dbReference type="PANTHER" id="PTHR40980:SF4">
    <property type="entry name" value="TONB-DEPENDENT RECEPTOR-LIKE BETA-BARREL DOMAIN-CONTAINING PROTEIN"/>
    <property type="match status" value="1"/>
</dbReference>
<evidence type="ECO:0000259" key="6">
    <source>
        <dbReference type="SMART" id="SM00965"/>
    </source>
</evidence>